<dbReference type="GO" id="GO:0005484">
    <property type="term" value="F:SNAP receptor activity"/>
    <property type="evidence" value="ECO:0007669"/>
    <property type="project" value="InterPro"/>
</dbReference>
<keyword evidence="13" id="KW-1185">Reference proteome</keyword>
<proteinExistence type="inferred from homology"/>
<dbReference type="GeneID" id="8862995"/>
<dbReference type="SUPFAM" id="SSF47661">
    <property type="entry name" value="t-snare proteins"/>
    <property type="match status" value="1"/>
</dbReference>
<dbReference type="Gene3D" id="1.20.58.70">
    <property type="match status" value="1"/>
</dbReference>
<dbReference type="InterPro" id="IPR045242">
    <property type="entry name" value="Syntaxin"/>
</dbReference>
<evidence type="ECO:0000256" key="2">
    <source>
        <dbReference type="ARBA" id="ARBA00009063"/>
    </source>
</evidence>
<dbReference type="GO" id="GO:0000149">
    <property type="term" value="F:SNARE binding"/>
    <property type="evidence" value="ECO:0007669"/>
    <property type="project" value="TreeGrafter"/>
</dbReference>
<accession>D2UZX9</accession>
<name>D2UZX9_NAEGR</name>
<dbReference type="Pfam" id="PF05739">
    <property type="entry name" value="SNARE"/>
    <property type="match status" value="1"/>
</dbReference>
<dbReference type="GO" id="GO:0006906">
    <property type="term" value="P:vesicle fusion"/>
    <property type="evidence" value="ECO:0007669"/>
    <property type="project" value="TreeGrafter"/>
</dbReference>
<keyword evidence="5" id="KW-0653">Protein transport</keyword>
<evidence type="ECO:0000256" key="7">
    <source>
        <dbReference type="ARBA" id="ARBA00023034"/>
    </source>
</evidence>
<dbReference type="InterPro" id="IPR010989">
    <property type="entry name" value="SNARE"/>
</dbReference>
<protein>
    <submittedName>
        <fullName evidence="12">Predicted protein</fullName>
    </submittedName>
</protein>
<dbReference type="RefSeq" id="XP_002682983.1">
    <property type="nucleotide sequence ID" value="XM_002682937.1"/>
</dbReference>
<dbReference type="OMA" id="DFRRCHA"/>
<dbReference type="PROSITE" id="PS50192">
    <property type="entry name" value="T_SNARE"/>
    <property type="match status" value="1"/>
</dbReference>
<comment type="subcellular location">
    <subcellularLocation>
        <location evidence="1">Golgi apparatus membrane</location>
        <topology evidence="1">Single-pass type IV membrane protein</topology>
    </subcellularLocation>
</comment>
<feature type="transmembrane region" description="Helical" evidence="10">
    <location>
        <begin position="292"/>
        <end position="317"/>
    </location>
</feature>
<evidence type="ECO:0000256" key="10">
    <source>
        <dbReference type="SAM" id="Phobius"/>
    </source>
</evidence>
<keyword evidence="6 10" id="KW-1133">Transmembrane helix</keyword>
<evidence type="ECO:0000256" key="4">
    <source>
        <dbReference type="ARBA" id="ARBA00022692"/>
    </source>
</evidence>
<dbReference type="InterPro" id="IPR006012">
    <property type="entry name" value="Syntaxin/epimorphin_CS"/>
</dbReference>
<evidence type="ECO:0000256" key="1">
    <source>
        <dbReference type="ARBA" id="ARBA00004409"/>
    </source>
</evidence>
<dbReference type="GO" id="GO:0048278">
    <property type="term" value="P:vesicle docking"/>
    <property type="evidence" value="ECO:0007669"/>
    <property type="project" value="TreeGrafter"/>
</dbReference>
<keyword evidence="3" id="KW-0813">Transport</keyword>
<dbReference type="CDD" id="cd15845">
    <property type="entry name" value="SNARE_syntaxin16"/>
    <property type="match status" value="1"/>
</dbReference>
<comment type="similarity">
    <text evidence="2">Belongs to the syntaxin family.</text>
</comment>
<keyword evidence="7" id="KW-0333">Golgi apparatus</keyword>
<gene>
    <name evidence="12" type="ORF">NAEGRDRAFT_34956</name>
</gene>
<dbReference type="PROSITE" id="PS00914">
    <property type="entry name" value="SYNTAXIN"/>
    <property type="match status" value="1"/>
</dbReference>
<evidence type="ECO:0000259" key="11">
    <source>
        <dbReference type="PROSITE" id="PS50192"/>
    </source>
</evidence>
<keyword evidence="8" id="KW-0175">Coiled coil</keyword>
<dbReference type="eggNOG" id="KOG0809">
    <property type="taxonomic scope" value="Eukaryota"/>
</dbReference>
<dbReference type="PANTHER" id="PTHR19957:SF83">
    <property type="entry name" value="SYNTAXIN-16"/>
    <property type="match status" value="1"/>
</dbReference>
<organism evidence="13">
    <name type="scientific">Naegleria gruberi</name>
    <name type="common">Amoeba</name>
    <dbReference type="NCBI Taxonomy" id="5762"/>
    <lineage>
        <taxon>Eukaryota</taxon>
        <taxon>Discoba</taxon>
        <taxon>Heterolobosea</taxon>
        <taxon>Tetramitia</taxon>
        <taxon>Eutetramitia</taxon>
        <taxon>Vahlkampfiidae</taxon>
        <taxon>Naegleria</taxon>
    </lineage>
</organism>
<dbReference type="VEuPathDB" id="AmoebaDB:NAEGRDRAFT_34956"/>
<dbReference type="STRING" id="5762.D2UZX9"/>
<dbReference type="GO" id="GO:0031201">
    <property type="term" value="C:SNARE complex"/>
    <property type="evidence" value="ECO:0007669"/>
    <property type="project" value="TreeGrafter"/>
</dbReference>
<dbReference type="InParanoid" id="D2UZX9"/>
<evidence type="ECO:0000256" key="9">
    <source>
        <dbReference type="ARBA" id="ARBA00023136"/>
    </source>
</evidence>
<evidence type="ECO:0000313" key="12">
    <source>
        <dbReference type="EMBL" id="EFC50239.1"/>
    </source>
</evidence>
<dbReference type="AlphaFoldDB" id="D2UZX9"/>
<dbReference type="OrthoDB" id="10251371at2759"/>
<dbReference type="InterPro" id="IPR000727">
    <property type="entry name" value="T_SNARE_dom"/>
</dbReference>
<keyword evidence="4 10" id="KW-0812">Transmembrane</keyword>
<dbReference type="FunCoup" id="D2UZX9">
    <property type="interactions" value="383"/>
</dbReference>
<dbReference type="EMBL" id="GG738846">
    <property type="protein sequence ID" value="EFC50239.1"/>
    <property type="molecule type" value="Genomic_DNA"/>
</dbReference>
<sequence>MKKSILCRDLTGRYHHIRKSYFSTSLGEDDDGIELNYYTPSSNLKNGALTDEEQGNDDQFDSNSAPLWYKVLTNVKTDIDSIKKFMEQLSQMHKQHCTFSVKKSNNFAEEEREIEILTDDIKRLFVRSKQFIERIVLPAKPTSQEDIIKKNTKSALVMELNELSKAFREQQQDYLQKLKALKQRRQNVMIYKDNGSGAETLEQKQFDPGFTDEQIKMLIDNEMENIRRDKELREILTSIVELNELFKEFSSLVVEQGTLLDRIDRNIEATFEHVSQGNKELEQSEKYQKCGAMALAILILGVVLLLAIIALVLKFVITFAVPF</sequence>
<dbReference type="GO" id="GO:0006886">
    <property type="term" value="P:intracellular protein transport"/>
    <property type="evidence" value="ECO:0007669"/>
    <property type="project" value="InterPro"/>
</dbReference>
<dbReference type="GO" id="GO:0000139">
    <property type="term" value="C:Golgi membrane"/>
    <property type="evidence" value="ECO:0007669"/>
    <property type="project" value="UniProtKB-SubCell"/>
</dbReference>
<dbReference type="SMART" id="SM00397">
    <property type="entry name" value="t_SNARE"/>
    <property type="match status" value="1"/>
</dbReference>
<evidence type="ECO:0000256" key="5">
    <source>
        <dbReference type="ARBA" id="ARBA00022927"/>
    </source>
</evidence>
<keyword evidence="9 10" id="KW-0472">Membrane</keyword>
<dbReference type="PANTHER" id="PTHR19957">
    <property type="entry name" value="SYNTAXIN"/>
    <property type="match status" value="1"/>
</dbReference>
<reference evidence="12 13" key="1">
    <citation type="journal article" date="2010" name="Cell">
        <title>The genome of Naegleria gruberi illuminates early eukaryotic versatility.</title>
        <authorList>
            <person name="Fritz-Laylin L.K."/>
            <person name="Prochnik S.E."/>
            <person name="Ginger M.L."/>
            <person name="Dacks J.B."/>
            <person name="Carpenter M.L."/>
            <person name="Field M.C."/>
            <person name="Kuo A."/>
            <person name="Paredez A."/>
            <person name="Chapman J."/>
            <person name="Pham J."/>
            <person name="Shu S."/>
            <person name="Neupane R."/>
            <person name="Cipriano M."/>
            <person name="Mancuso J."/>
            <person name="Tu H."/>
            <person name="Salamov A."/>
            <person name="Lindquist E."/>
            <person name="Shapiro H."/>
            <person name="Lucas S."/>
            <person name="Grigoriev I.V."/>
            <person name="Cande W.Z."/>
            <person name="Fulton C."/>
            <person name="Rokhsar D.S."/>
            <person name="Dawson S.C."/>
        </authorList>
    </citation>
    <scope>NUCLEOTIDE SEQUENCE [LARGE SCALE GENOMIC DNA]</scope>
    <source>
        <strain evidence="12 13">NEG-M</strain>
    </source>
</reference>
<dbReference type="Proteomes" id="UP000006671">
    <property type="component" value="Unassembled WGS sequence"/>
</dbReference>
<feature type="domain" description="T-SNARE coiled-coil homology" evidence="11">
    <location>
        <begin position="228"/>
        <end position="284"/>
    </location>
</feature>
<evidence type="ECO:0000313" key="13">
    <source>
        <dbReference type="Proteomes" id="UP000006671"/>
    </source>
</evidence>
<dbReference type="KEGG" id="ngr:NAEGRDRAFT_34956"/>
<evidence type="ECO:0000256" key="3">
    <source>
        <dbReference type="ARBA" id="ARBA00022448"/>
    </source>
</evidence>
<evidence type="ECO:0000256" key="8">
    <source>
        <dbReference type="ARBA" id="ARBA00023054"/>
    </source>
</evidence>
<evidence type="ECO:0000256" key="6">
    <source>
        <dbReference type="ARBA" id="ARBA00022989"/>
    </source>
</evidence>